<accession>A0A7D6IQB5</accession>
<evidence type="ECO:0000256" key="1">
    <source>
        <dbReference type="PROSITE-ProRule" id="PRU00284"/>
    </source>
</evidence>
<dbReference type="GO" id="GO:0016020">
    <property type="term" value="C:membrane"/>
    <property type="evidence" value="ECO:0007669"/>
    <property type="project" value="InterPro"/>
</dbReference>
<keyword evidence="2" id="KW-0175">Coiled coil</keyword>
<evidence type="ECO:0000313" key="5">
    <source>
        <dbReference type="Proteomes" id="UP000261812"/>
    </source>
</evidence>
<reference evidence="5" key="1">
    <citation type="submission" date="2018-09" db="EMBL/GenBank/DDBJ databases">
        <title>Complete genome sequence of thermophilic cyanobacteria strain Thermosynechococcus elongatus PKUAC-SCTE542.</title>
        <authorList>
            <person name="Liang Y."/>
            <person name="Tang J."/>
            <person name="Daroch M."/>
        </authorList>
    </citation>
    <scope>NUCLEOTIDE SEQUENCE [LARGE SCALE GENOMIC DNA]</scope>
    <source>
        <strain evidence="5">E542</strain>
    </source>
</reference>
<proteinExistence type="predicted"/>
<evidence type="ECO:0000313" key="4">
    <source>
        <dbReference type="EMBL" id="QLL29490.1"/>
    </source>
</evidence>
<organism evidence="4 5">
    <name type="scientific">Thermosynechococcus sichuanensis E542</name>
    <dbReference type="NCBI Taxonomy" id="2016101"/>
    <lineage>
        <taxon>Bacteria</taxon>
        <taxon>Bacillati</taxon>
        <taxon>Cyanobacteriota</taxon>
        <taxon>Cyanophyceae</taxon>
        <taxon>Acaryochloridales</taxon>
        <taxon>Thermosynechococcaceae</taxon>
        <taxon>Thermosynechococcus</taxon>
        <taxon>Thermosynechococcus sichuanensis</taxon>
    </lineage>
</organism>
<dbReference type="SUPFAM" id="SSF58104">
    <property type="entry name" value="Methyl-accepting chemotaxis protein (MCP) signaling domain"/>
    <property type="match status" value="1"/>
</dbReference>
<protein>
    <recommendedName>
        <fullName evidence="3">Methyl-accepting transducer domain-containing protein</fullName>
    </recommendedName>
</protein>
<feature type="coiled-coil region" evidence="2">
    <location>
        <begin position="165"/>
        <end position="216"/>
    </location>
</feature>
<evidence type="ECO:0000259" key="3">
    <source>
        <dbReference type="PROSITE" id="PS50111"/>
    </source>
</evidence>
<name>A0A7D6IQB5_9CYAN</name>
<dbReference type="AlphaFoldDB" id="A0A7D6IQB5"/>
<sequence length="383" mass="43440">MNETVNAQLSAAATLADLPYFSYQVSPETISEEVADEFQRHPELPGVLVVAGDRVIGMISKVKFFERMSQQFGRDLYLPRPIKLIPEIAAPQVLPLVLMARTPVEEAVEQALSRPPAFVYEPVVVRKGKQLVLVDMRVILIAQAQVLSKKNLFIQQQHLHTQQLLEKLKVEKERNQDYAKRLESELTRTQQMNEALEQQERSVREQAERIAQLNQRFISISQVLSQRGQKAFQETFMGVNQITRHTAEVYRLSERLKQDVEIIDQATHQIAEITRQVKHLAVQAGLIASRSGQQMAGFDFISEAINKLANQVVFANQQVEEMANHFRHHIREVVQSTASGEKIARSLLNQVEDTQQAIQELQALLDTEEATTEYEAMPTAAVA</sequence>
<feature type="domain" description="Methyl-accepting transducer" evidence="3">
    <location>
        <begin position="160"/>
        <end position="383"/>
    </location>
</feature>
<dbReference type="Proteomes" id="UP000261812">
    <property type="component" value="Chromosome"/>
</dbReference>
<keyword evidence="5" id="KW-1185">Reference proteome</keyword>
<dbReference type="InterPro" id="IPR004089">
    <property type="entry name" value="MCPsignal_dom"/>
</dbReference>
<keyword evidence="1" id="KW-0807">Transducer</keyword>
<dbReference type="GO" id="GO:0007165">
    <property type="term" value="P:signal transduction"/>
    <property type="evidence" value="ECO:0007669"/>
    <property type="project" value="UniProtKB-KW"/>
</dbReference>
<feature type="coiled-coil region" evidence="2">
    <location>
        <begin position="263"/>
        <end position="371"/>
    </location>
</feature>
<gene>
    <name evidence="4" type="ORF">D3A95_11440</name>
</gene>
<dbReference type="PROSITE" id="PS50111">
    <property type="entry name" value="CHEMOTAXIS_TRANSDUC_2"/>
    <property type="match status" value="1"/>
</dbReference>
<dbReference type="Gene3D" id="1.10.287.950">
    <property type="entry name" value="Methyl-accepting chemotaxis protein"/>
    <property type="match status" value="1"/>
</dbReference>
<evidence type="ECO:0000256" key="2">
    <source>
        <dbReference type="SAM" id="Coils"/>
    </source>
</evidence>
<dbReference type="RefSeq" id="WP_181495106.1">
    <property type="nucleotide sequence ID" value="NZ_CP032152.1"/>
</dbReference>
<dbReference type="EMBL" id="CP032152">
    <property type="protein sequence ID" value="QLL29490.1"/>
    <property type="molecule type" value="Genomic_DNA"/>
</dbReference>
<dbReference type="KEGG" id="tsq:D3A95_11440"/>